<comment type="caution">
    <text evidence="3">The sequence shown here is derived from an EMBL/GenBank/DDBJ whole genome shotgun (WGS) entry which is preliminary data.</text>
</comment>
<dbReference type="EMBL" id="JACRTA010000003">
    <property type="protein sequence ID" value="MBC8569029.1"/>
    <property type="molecule type" value="Genomic_DNA"/>
</dbReference>
<name>A0A926EAZ2_9FIRM</name>
<reference evidence="3" key="1">
    <citation type="submission" date="2020-08" db="EMBL/GenBank/DDBJ databases">
        <title>Genome public.</title>
        <authorList>
            <person name="Liu C."/>
            <person name="Sun Q."/>
        </authorList>
    </citation>
    <scope>NUCLEOTIDE SEQUENCE</scope>
    <source>
        <strain evidence="3">NSJ-24</strain>
    </source>
</reference>
<comment type="function">
    <text evidence="1">May be involved in the formation or repair of [Fe-S] clusters present in iron-sulfur proteins.</text>
</comment>
<dbReference type="Proteomes" id="UP000610862">
    <property type="component" value="Unassembled WGS sequence"/>
</dbReference>
<evidence type="ECO:0000259" key="2">
    <source>
        <dbReference type="Pfam" id="PF01106"/>
    </source>
</evidence>
<accession>A0A926EAZ2</accession>
<proteinExistence type="predicted"/>
<evidence type="ECO:0000256" key="1">
    <source>
        <dbReference type="ARBA" id="ARBA00049958"/>
    </source>
</evidence>
<dbReference type="PANTHER" id="PTHR11178">
    <property type="entry name" value="IRON-SULFUR CLUSTER SCAFFOLD PROTEIN NFU-RELATED"/>
    <property type="match status" value="1"/>
</dbReference>
<feature type="domain" description="NIF system FeS cluster assembly NifU C-terminal" evidence="2">
    <location>
        <begin position="5"/>
        <end position="71"/>
    </location>
</feature>
<dbReference type="GO" id="GO:0051536">
    <property type="term" value="F:iron-sulfur cluster binding"/>
    <property type="evidence" value="ECO:0007669"/>
    <property type="project" value="InterPro"/>
</dbReference>
<organism evidence="3 4">
    <name type="scientific">Lentihominibacter hominis</name>
    <dbReference type="NCBI Taxonomy" id="2763645"/>
    <lineage>
        <taxon>Bacteria</taxon>
        <taxon>Bacillati</taxon>
        <taxon>Bacillota</taxon>
        <taxon>Clostridia</taxon>
        <taxon>Peptostreptococcales</taxon>
        <taxon>Anaerovoracaceae</taxon>
        <taxon>Lentihominibacter</taxon>
    </lineage>
</organism>
<evidence type="ECO:0000313" key="3">
    <source>
        <dbReference type="EMBL" id="MBC8569029.1"/>
    </source>
</evidence>
<dbReference type="Pfam" id="PF01106">
    <property type="entry name" value="NifU"/>
    <property type="match status" value="1"/>
</dbReference>
<dbReference type="SUPFAM" id="SSF117916">
    <property type="entry name" value="Fe-S cluster assembly (FSCA) domain-like"/>
    <property type="match status" value="1"/>
</dbReference>
<dbReference type="AlphaFoldDB" id="A0A926EAZ2"/>
<dbReference type="Gene3D" id="3.30.300.130">
    <property type="entry name" value="Fe-S cluster assembly (FSCA)"/>
    <property type="match status" value="1"/>
</dbReference>
<dbReference type="GO" id="GO:0016226">
    <property type="term" value="P:iron-sulfur cluster assembly"/>
    <property type="evidence" value="ECO:0007669"/>
    <property type="project" value="InterPro"/>
</dbReference>
<gene>
    <name evidence="3" type="ORF">H8692_09705</name>
</gene>
<dbReference type="RefSeq" id="WP_177269020.1">
    <property type="nucleotide sequence ID" value="NZ_JACRTA010000003.1"/>
</dbReference>
<dbReference type="InterPro" id="IPR034904">
    <property type="entry name" value="FSCA_dom_sf"/>
</dbReference>
<sequence>MEEQIKKVLKDKVDPVLAAHYGGAVLTKYEDGVAVVRLTGSCASCPSAQSTIEDVVKSILMENIDGIKDVVLDTSVSEDLLDMARKILRKENN</sequence>
<dbReference type="GO" id="GO:0005506">
    <property type="term" value="F:iron ion binding"/>
    <property type="evidence" value="ECO:0007669"/>
    <property type="project" value="InterPro"/>
</dbReference>
<dbReference type="InterPro" id="IPR001075">
    <property type="entry name" value="NIF_FeS_clus_asmbl_NifU_C"/>
</dbReference>
<protein>
    <submittedName>
        <fullName evidence="3">NifU family protein</fullName>
    </submittedName>
</protein>
<evidence type="ECO:0000313" key="4">
    <source>
        <dbReference type="Proteomes" id="UP000610862"/>
    </source>
</evidence>
<keyword evidence="4" id="KW-1185">Reference proteome</keyword>